<reference evidence="1 2" key="1">
    <citation type="journal article" date="2013" name="Genome Announc.">
        <title>Complete Genome Sequence of the Pseudomonas fluorescens Bacteriophage UFV-P2.</title>
        <authorList>
            <person name="Eller M.R."/>
            <person name="Salgado R.L."/>
            <person name="Vidigal P.M."/>
            <person name="Alves M.P."/>
            <person name="Dias R.S."/>
            <person name="de Oliveira L.L."/>
            <person name="da Silva C.C."/>
            <person name="de Carvalho A.F."/>
            <person name="De Paula S.O."/>
        </authorList>
    </citation>
    <scope>NUCLEOTIDE SEQUENCE [LARGE SCALE GENOMIC DNA]</scope>
</reference>
<keyword evidence="2" id="KW-1185">Reference proteome</keyword>
<sequence length="44" mass="4886">MTVYVVVAGGHFLGVYSDKREADRRMNLALMNGTLFASVTEHEV</sequence>
<proteinExistence type="predicted"/>
<organism evidence="1 2">
    <name type="scientific">Pseudomonas phage UFV-P2</name>
    <dbReference type="NCBI Taxonomy" id="1235661"/>
    <lineage>
        <taxon>Viruses</taxon>
        <taxon>Duplodnaviria</taxon>
        <taxon>Heunggongvirae</taxon>
        <taxon>Uroviricota</taxon>
        <taxon>Caudoviricetes</taxon>
        <taxon>Vicosavirus</taxon>
        <taxon>Vicosavirus UFVP2</taxon>
    </lineage>
</organism>
<evidence type="ECO:0000313" key="2">
    <source>
        <dbReference type="Proteomes" id="UP000007008"/>
    </source>
</evidence>
<evidence type="ECO:0000313" key="1">
    <source>
        <dbReference type="EMBL" id="AGH62726.1"/>
    </source>
</evidence>
<accession>M4T229</accession>
<protein>
    <submittedName>
        <fullName evidence="1">Uncharacterized protein</fullName>
    </submittedName>
</protein>
<name>M4T229_9CAUD</name>
<dbReference type="Proteomes" id="UP000007008">
    <property type="component" value="Segment"/>
</dbReference>
<dbReference type="EMBL" id="JX863101">
    <property type="protein sequence ID" value="AGH62726.1"/>
    <property type="molecule type" value="Genomic_DNA"/>
</dbReference>
<dbReference type="RefSeq" id="YP_007518484.1">
    <property type="nucleotide sequence ID" value="NC_018850.2"/>
</dbReference>
<dbReference type="GeneID" id="15486151"/>
<dbReference type="KEGG" id="vg:15486151"/>